<dbReference type="EMBL" id="JELW01000072">
    <property type="protein sequence ID" value="EXU95610.1"/>
    <property type="molecule type" value="Genomic_DNA"/>
</dbReference>
<dbReference type="eggNOG" id="ENOG502RPJX">
    <property type="taxonomic scope" value="Eukaryota"/>
</dbReference>
<dbReference type="AlphaFoldDB" id="A0A014QS29"/>
<proteinExistence type="predicted"/>
<sequence>MASVDITYINPLAIGGLGKPLTENDLAVSRITYNDLPYIENQDRPAENYAKHLLETISLIVRHNMGANFRPHVAHRHDFLPSDKVRFEIPLDGMPYKLTKATDITELDLGNMHSTCFKVIGADIVGVEHAEGPPPLAANKISGAFLKEWTDYLNKHGLTNLLMLDFGQFGKGMEATTEMEVQLGGTCATLVVPLSAVTGYDIEQVPTSWMVPRRHGPEARDSSPDQPAPGTYWAKRVNDLTHKVYINTNASEVGTGEQLVDALVKASILKAT</sequence>
<accession>A0A014QS29</accession>
<protein>
    <submittedName>
        <fullName evidence="1">Uncharacterized protein</fullName>
    </submittedName>
</protein>
<comment type="caution">
    <text evidence="1">The sequence shown here is derived from an EMBL/GenBank/DDBJ whole genome shotgun (WGS) entry which is preliminary data.</text>
</comment>
<organism evidence="1 2">
    <name type="scientific">Metarhizium robertsii</name>
    <dbReference type="NCBI Taxonomy" id="568076"/>
    <lineage>
        <taxon>Eukaryota</taxon>
        <taxon>Fungi</taxon>
        <taxon>Dikarya</taxon>
        <taxon>Ascomycota</taxon>
        <taxon>Pezizomycotina</taxon>
        <taxon>Sordariomycetes</taxon>
        <taxon>Hypocreomycetidae</taxon>
        <taxon>Hypocreales</taxon>
        <taxon>Clavicipitaceae</taxon>
        <taxon>Metarhizium</taxon>
    </lineage>
</organism>
<gene>
    <name evidence="1" type="ORF">X797_011326</name>
</gene>
<evidence type="ECO:0000313" key="1">
    <source>
        <dbReference type="EMBL" id="EXU95610.1"/>
    </source>
</evidence>
<reference evidence="1 2" key="1">
    <citation type="submission" date="2014-02" db="EMBL/GenBank/DDBJ databases">
        <title>The genome sequence of the entomopathogenic fungus Metarhizium robertsii ARSEF 2575.</title>
        <authorList>
            <person name="Giuliano Garisto Donzelli B."/>
            <person name="Roe B.A."/>
            <person name="Macmil S.L."/>
            <person name="Krasnoff S.B."/>
            <person name="Gibson D.M."/>
        </authorList>
    </citation>
    <scope>NUCLEOTIDE SEQUENCE [LARGE SCALE GENOMIC DNA]</scope>
    <source>
        <strain evidence="1 2">ARSEF 2575</strain>
    </source>
</reference>
<evidence type="ECO:0000313" key="2">
    <source>
        <dbReference type="Proteomes" id="UP000030151"/>
    </source>
</evidence>
<name>A0A014QS29_9HYPO</name>
<dbReference type="Proteomes" id="UP000030151">
    <property type="component" value="Unassembled WGS sequence"/>
</dbReference>
<dbReference type="HOGENOM" id="CLU_088680_0_0_1"/>